<proteinExistence type="predicted"/>
<feature type="compositionally biased region" description="Polar residues" evidence="1">
    <location>
        <begin position="40"/>
        <end position="52"/>
    </location>
</feature>
<keyword evidence="3" id="KW-1185">Reference proteome</keyword>
<evidence type="ECO:0000313" key="2">
    <source>
        <dbReference type="EMBL" id="KAK7545032.1"/>
    </source>
</evidence>
<reference evidence="2 3" key="1">
    <citation type="submission" date="2024-04" db="EMBL/GenBank/DDBJ databases">
        <title>Phyllosticta paracitricarpa is synonymous to the EU quarantine fungus P. citricarpa based on phylogenomic analyses.</title>
        <authorList>
            <consortium name="Lawrence Berkeley National Laboratory"/>
            <person name="Van ingen-buijs V.A."/>
            <person name="Van westerhoven A.C."/>
            <person name="Haridas S."/>
            <person name="Skiadas P."/>
            <person name="Martin F."/>
            <person name="Groenewald J.Z."/>
            <person name="Crous P.W."/>
            <person name="Seidl M.F."/>
        </authorList>
    </citation>
    <scope>NUCLEOTIDE SEQUENCE [LARGE SCALE GENOMIC DNA]</scope>
    <source>
        <strain evidence="2 3">CPC 17464</strain>
    </source>
</reference>
<dbReference type="GeneID" id="92029413"/>
<gene>
    <name evidence="2" type="ORF">J3D65DRAFT_47093</name>
</gene>
<comment type="caution">
    <text evidence="2">The sequence shown here is derived from an EMBL/GenBank/DDBJ whole genome shotgun (WGS) entry which is preliminary data.</text>
</comment>
<evidence type="ECO:0000313" key="3">
    <source>
        <dbReference type="Proteomes" id="UP001360953"/>
    </source>
</evidence>
<name>A0ABR1MAY7_9PEZI</name>
<organism evidence="2 3">
    <name type="scientific">Phyllosticta citribraziliensis</name>
    <dbReference type="NCBI Taxonomy" id="989973"/>
    <lineage>
        <taxon>Eukaryota</taxon>
        <taxon>Fungi</taxon>
        <taxon>Dikarya</taxon>
        <taxon>Ascomycota</taxon>
        <taxon>Pezizomycotina</taxon>
        <taxon>Dothideomycetes</taxon>
        <taxon>Dothideomycetes incertae sedis</taxon>
        <taxon>Botryosphaeriales</taxon>
        <taxon>Phyllostictaceae</taxon>
        <taxon>Phyllosticta</taxon>
    </lineage>
</organism>
<dbReference type="EMBL" id="JBBPEH010000001">
    <property type="protein sequence ID" value="KAK7545032.1"/>
    <property type="molecule type" value="Genomic_DNA"/>
</dbReference>
<evidence type="ECO:0000256" key="1">
    <source>
        <dbReference type="SAM" id="MobiDB-lite"/>
    </source>
</evidence>
<feature type="region of interest" description="Disordered" evidence="1">
    <location>
        <begin position="37"/>
        <end position="96"/>
    </location>
</feature>
<dbReference type="RefSeq" id="XP_066660267.1">
    <property type="nucleotide sequence ID" value="XM_066796507.1"/>
</dbReference>
<dbReference type="Proteomes" id="UP001360953">
    <property type="component" value="Unassembled WGS sequence"/>
</dbReference>
<protein>
    <submittedName>
        <fullName evidence="2">Uncharacterized protein</fullName>
    </submittedName>
</protein>
<accession>A0ABR1MAY7</accession>
<sequence>MGRANGLAAGGCLQHSSFSFHARSALALSMSDRAALAQHGDSSTRQTTTTACPLQHHTIHSHTTGDPRSLALPRRNGSTQLSLPSKHRTPRDPRGASARSDCSIIGAFCLACFFQSVVLMDHCRSAAESLLANGGRAGTSCHRLACSRHDVRRQLSVF</sequence>